<dbReference type="RefSeq" id="WP_245914752.1">
    <property type="nucleotide sequence ID" value="NZ_PJMW01000002.1"/>
</dbReference>
<name>A0A2N3VH24_9NOCA</name>
<proteinExistence type="predicted"/>
<dbReference type="EC" id="3.5.1.28" evidence="2"/>
<evidence type="ECO:0000256" key="4">
    <source>
        <dbReference type="ARBA" id="ARBA00023316"/>
    </source>
</evidence>
<accession>A0A2N3VH24</accession>
<sequence length="275" mass="29655">MADPLWLADVLRADGLTVIEHEGWKDRGHGDFRDLRGVLCHHTAGGGKNDWRIVQDGRADLAGPLAQLVLERDGTFRVIAAGVCWHAGRGSWPGWPTDNANYHVIGIEAVSRGDGSDWTPAQLEAYKRGCAAILRKIGRDADDCVGHKEYSAEGKIDPAGIDMDDFREDVQKFLDGNPNTAGGTDMPSANEVVKALLETRIPRPDGTPGETVGNVLAWTDQHAAQLVVEQLGPGSDGIRGPVANPKRWPELGNRTQVEALMAILDALKIAPRAAK</sequence>
<reference evidence="6 7" key="1">
    <citation type="submission" date="2017-12" db="EMBL/GenBank/DDBJ databases">
        <title>Sequencing the genomes of 1000 Actinobacteria strains.</title>
        <authorList>
            <person name="Klenk H.-P."/>
        </authorList>
    </citation>
    <scope>NUCLEOTIDE SEQUENCE [LARGE SCALE GENOMIC DNA]</scope>
    <source>
        <strain evidence="6 7">DSM 44489</strain>
    </source>
</reference>
<comment type="catalytic activity">
    <reaction evidence="1">
        <text>Hydrolyzes the link between N-acetylmuramoyl residues and L-amino acid residues in certain cell-wall glycopeptides.</text>
        <dbReference type="EC" id="3.5.1.28"/>
    </reaction>
</comment>
<dbReference type="GO" id="GO:0009253">
    <property type="term" value="P:peptidoglycan catabolic process"/>
    <property type="evidence" value="ECO:0007669"/>
    <property type="project" value="InterPro"/>
</dbReference>
<dbReference type="GO" id="GO:0008745">
    <property type="term" value="F:N-acetylmuramoyl-L-alanine amidase activity"/>
    <property type="evidence" value="ECO:0007669"/>
    <property type="project" value="UniProtKB-EC"/>
</dbReference>
<feature type="domain" description="N-acetylmuramoyl-L-alanine amidase" evidence="5">
    <location>
        <begin position="23"/>
        <end position="159"/>
    </location>
</feature>
<dbReference type="GO" id="GO:0071555">
    <property type="term" value="P:cell wall organization"/>
    <property type="evidence" value="ECO:0007669"/>
    <property type="project" value="UniProtKB-KW"/>
</dbReference>
<evidence type="ECO:0000313" key="6">
    <source>
        <dbReference type="EMBL" id="PKV80920.1"/>
    </source>
</evidence>
<comment type="caution">
    <text evidence="6">The sequence shown here is derived from an EMBL/GenBank/DDBJ whole genome shotgun (WGS) entry which is preliminary data.</text>
</comment>
<dbReference type="GO" id="GO:0009254">
    <property type="term" value="P:peptidoglycan turnover"/>
    <property type="evidence" value="ECO:0007669"/>
    <property type="project" value="TreeGrafter"/>
</dbReference>
<evidence type="ECO:0000256" key="2">
    <source>
        <dbReference type="ARBA" id="ARBA00011901"/>
    </source>
</evidence>
<dbReference type="InterPro" id="IPR051206">
    <property type="entry name" value="NAMLAA_amidase_2"/>
</dbReference>
<keyword evidence="3" id="KW-0378">Hydrolase</keyword>
<protein>
    <recommendedName>
        <fullName evidence="2">N-acetylmuramoyl-L-alanine amidase</fullName>
        <ecNumber evidence="2">3.5.1.28</ecNumber>
    </recommendedName>
</protein>
<evidence type="ECO:0000256" key="1">
    <source>
        <dbReference type="ARBA" id="ARBA00001561"/>
    </source>
</evidence>
<evidence type="ECO:0000256" key="3">
    <source>
        <dbReference type="ARBA" id="ARBA00022801"/>
    </source>
</evidence>
<organism evidence="6 7">
    <name type="scientific">Nocardia fluminea</name>
    <dbReference type="NCBI Taxonomy" id="134984"/>
    <lineage>
        <taxon>Bacteria</taxon>
        <taxon>Bacillati</taxon>
        <taxon>Actinomycetota</taxon>
        <taxon>Actinomycetes</taxon>
        <taxon>Mycobacteriales</taxon>
        <taxon>Nocardiaceae</taxon>
        <taxon>Nocardia</taxon>
    </lineage>
</organism>
<dbReference type="PANTHER" id="PTHR30417">
    <property type="entry name" value="N-ACETYLMURAMOYL-L-ALANINE AMIDASE AMID"/>
    <property type="match status" value="1"/>
</dbReference>
<dbReference type="PANTHER" id="PTHR30417:SF1">
    <property type="entry name" value="N-ACETYLMURAMOYL-L-ALANINE AMIDASE AMID"/>
    <property type="match status" value="1"/>
</dbReference>
<dbReference type="InterPro" id="IPR036505">
    <property type="entry name" value="Amidase/PGRP_sf"/>
</dbReference>
<dbReference type="AlphaFoldDB" id="A0A2N3VH24"/>
<dbReference type="EMBL" id="PJMW01000002">
    <property type="protein sequence ID" value="PKV80920.1"/>
    <property type="molecule type" value="Genomic_DNA"/>
</dbReference>
<keyword evidence="7" id="KW-1185">Reference proteome</keyword>
<dbReference type="Gene3D" id="3.40.80.10">
    <property type="entry name" value="Peptidoglycan recognition protein-like"/>
    <property type="match status" value="1"/>
</dbReference>
<dbReference type="Pfam" id="PF01510">
    <property type="entry name" value="Amidase_2"/>
    <property type="match status" value="1"/>
</dbReference>
<dbReference type="SMART" id="SM00644">
    <property type="entry name" value="Ami_2"/>
    <property type="match status" value="1"/>
</dbReference>
<evidence type="ECO:0000259" key="5">
    <source>
        <dbReference type="SMART" id="SM00644"/>
    </source>
</evidence>
<dbReference type="SUPFAM" id="SSF55846">
    <property type="entry name" value="N-acetylmuramoyl-L-alanine amidase-like"/>
    <property type="match status" value="1"/>
</dbReference>
<gene>
    <name evidence="6" type="ORF">ATK86_5357</name>
</gene>
<keyword evidence="4" id="KW-0961">Cell wall biogenesis/degradation</keyword>
<evidence type="ECO:0000313" key="7">
    <source>
        <dbReference type="Proteomes" id="UP000233766"/>
    </source>
</evidence>
<dbReference type="Proteomes" id="UP000233766">
    <property type="component" value="Unassembled WGS sequence"/>
</dbReference>
<dbReference type="InterPro" id="IPR002502">
    <property type="entry name" value="Amidase_domain"/>
</dbReference>